<sequence length="336" mass="38058">MGGILHTCIAVVVLLFAFVLGIAYIFEQKIQDLQNELASLKRKRSETKVELLDNTGSLFTRWGRSDCPTTATLIYKGYTGGSLYTHKGAASNYLCLPENPQWGTRSLNNFQAFVYGAEYENNFFGENALQQDVPCRLAFMLEHKFQELEEELVYLKRNYKTLETECDMLKSKVESYDHVFSKVNGSLKEQVRVIQTDVGSLKIQMENLKQAALNTGSVFTRWGRSDCPATSTLIYKGYAGGSWYNHKGAASNFLCLPENPQWGTRSLNNFQAFVYGAEYENNFFGGNAHQQDVPCIYTCGSWYCHKGAASYYLWLPETPQWGIRSPNNFQAFVYGA</sequence>
<dbReference type="EnsemblMetazoa" id="G19785.1">
    <property type="protein sequence ID" value="G19785.1:cds"/>
    <property type="gene ID" value="G19785"/>
</dbReference>
<feature type="coiled-coil region" evidence="1">
    <location>
        <begin position="23"/>
        <end position="50"/>
    </location>
</feature>
<evidence type="ECO:0000313" key="3">
    <source>
        <dbReference type="EnsemblMetazoa" id="G19785.1:cds"/>
    </source>
</evidence>
<keyword evidence="2" id="KW-0472">Membrane</keyword>
<evidence type="ECO:0000256" key="1">
    <source>
        <dbReference type="SAM" id="Coils"/>
    </source>
</evidence>
<keyword evidence="4" id="KW-1185">Reference proteome</keyword>
<evidence type="ECO:0000313" key="4">
    <source>
        <dbReference type="Proteomes" id="UP000005408"/>
    </source>
</evidence>
<dbReference type="PANTHER" id="PTHR24024:SF18">
    <property type="entry name" value="SHORT-CHAIN COLLAGEN C4-LIKE"/>
    <property type="match status" value="1"/>
</dbReference>
<keyword evidence="2" id="KW-0812">Transmembrane</keyword>
<keyword evidence="2" id="KW-1133">Transmembrane helix</keyword>
<proteinExistence type="predicted"/>
<dbReference type="Proteomes" id="UP000005408">
    <property type="component" value="Unassembled WGS sequence"/>
</dbReference>
<dbReference type="AlphaFoldDB" id="A0A8W8JL03"/>
<name>A0A8W8JL03_MAGGI</name>
<organism evidence="3 4">
    <name type="scientific">Magallana gigas</name>
    <name type="common">Pacific oyster</name>
    <name type="synonym">Crassostrea gigas</name>
    <dbReference type="NCBI Taxonomy" id="29159"/>
    <lineage>
        <taxon>Eukaryota</taxon>
        <taxon>Metazoa</taxon>
        <taxon>Spiralia</taxon>
        <taxon>Lophotrochozoa</taxon>
        <taxon>Mollusca</taxon>
        <taxon>Bivalvia</taxon>
        <taxon>Autobranchia</taxon>
        <taxon>Pteriomorphia</taxon>
        <taxon>Ostreida</taxon>
        <taxon>Ostreoidea</taxon>
        <taxon>Ostreidae</taxon>
        <taxon>Magallana</taxon>
    </lineage>
</organism>
<dbReference type="GO" id="GO:0005615">
    <property type="term" value="C:extracellular space"/>
    <property type="evidence" value="ECO:0007669"/>
    <property type="project" value="TreeGrafter"/>
</dbReference>
<evidence type="ECO:0000256" key="2">
    <source>
        <dbReference type="SAM" id="Phobius"/>
    </source>
</evidence>
<feature type="transmembrane region" description="Helical" evidence="2">
    <location>
        <begin position="7"/>
        <end position="26"/>
    </location>
</feature>
<feature type="coiled-coil region" evidence="1">
    <location>
        <begin position="145"/>
        <end position="172"/>
    </location>
</feature>
<keyword evidence="1" id="KW-0175">Coiled coil</keyword>
<reference evidence="3" key="1">
    <citation type="submission" date="2022-08" db="UniProtKB">
        <authorList>
            <consortium name="EnsemblMetazoa"/>
        </authorList>
    </citation>
    <scope>IDENTIFICATION</scope>
    <source>
        <strain evidence="3">05x7-T-G4-1.051#20</strain>
    </source>
</reference>
<protein>
    <submittedName>
        <fullName evidence="3">Uncharacterized protein</fullName>
    </submittedName>
</protein>
<accession>A0A8W8JL03</accession>
<dbReference type="PANTHER" id="PTHR24024">
    <property type="entry name" value="PULMONARY SURFACTANT-ASSOCIATED PROTEIN A"/>
    <property type="match status" value="1"/>
</dbReference>
<dbReference type="InterPro" id="IPR051077">
    <property type="entry name" value="Ca-dependent_lectin"/>
</dbReference>